<evidence type="ECO:0000313" key="1">
    <source>
        <dbReference type="EMBL" id="MDR6944694.1"/>
    </source>
</evidence>
<name>A0ABU1TGZ6_9SPHI</name>
<organism evidence="1 2">
    <name type="scientific">Mucilaginibacter pocheonensis</name>
    <dbReference type="NCBI Taxonomy" id="398050"/>
    <lineage>
        <taxon>Bacteria</taxon>
        <taxon>Pseudomonadati</taxon>
        <taxon>Bacteroidota</taxon>
        <taxon>Sphingobacteriia</taxon>
        <taxon>Sphingobacteriales</taxon>
        <taxon>Sphingobacteriaceae</taxon>
        <taxon>Mucilaginibacter</taxon>
    </lineage>
</organism>
<gene>
    <name evidence="1" type="ORF">J2W55_004554</name>
</gene>
<proteinExistence type="predicted"/>
<dbReference type="RefSeq" id="WP_310101336.1">
    <property type="nucleotide sequence ID" value="NZ_JAVDUU010000004.1"/>
</dbReference>
<accession>A0ABU1TGZ6</accession>
<keyword evidence="2" id="KW-1185">Reference proteome</keyword>
<comment type="caution">
    <text evidence="1">The sequence shown here is derived from an EMBL/GenBank/DDBJ whole genome shotgun (WGS) entry which is preliminary data.</text>
</comment>
<dbReference type="Proteomes" id="UP001247620">
    <property type="component" value="Unassembled WGS sequence"/>
</dbReference>
<protein>
    <submittedName>
        <fullName evidence="1">Uncharacterized protein</fullName>
    </submittedName>
</protein>
<reference evidence="1 2" key="1">
    <citation type="submission" date="2023-07" db="EMBL/GenBank/DDBJ databases">
        <title>Sorghum-associated microbial communities from plants grown in Nebraska, USA.</title>
        <authorList>
            <person name="Schachtman D."/>
        </authorList>
    </citation>
    <scope>NUCLEOTIDE SEQUENCE [LARGE SCALE GENOMIC DNA]</scope>
    <source>
        <strain evidence="1 2">3262</strain>
    </source>
</reference>
<dbReference type="EMBL" id="JAVDUU010000004">
    <property type="protein sequence ID" value="MDR6944694.1"/>
    <property type="molecule type" value="Genomic_DNA"/>
</dbReference>
<evidence type="ECO:0000313" key="2">
    <source>
        <dbReference type="Proteomes" id="UP001247620"/>
    </source>
</evidence>
<sequence>MHEAAGFGHDTLLLTSSVLHNIMAWMKKSPNPSLTPTPPAIIPQYYDAVNKRWGWNGKPTAYTYEFLNTAISNRIFMETSNTSQFANNAIYMKLDNVAASNQSSFIAARSA</sequence>